<dbReference type="EMBL" id="BARU01021100">
    <property type="protein sequence ID" value="GAH56717.1"/>
    <property type="molecule type" value="Genomic_DNA"/>
</dbReference>
<dbReference type="SMART" id="SM01217">
    <property type="entry name" value="Fn3_like"/>
    <property type="match status" value="1"/>
</dbReference>
<evidence type="ECO:0000256" key="1">
    <source>
        <dbReference type="ARBA" id="ARBA00005336"/>
    </source>
</evidence>
<dbReference type="SUPFAM" id="SSF52279">
    <property type="entry name" value="Beta-D-glucan exohydrolase, C-terminal domain"/>
    <property type="match status" value="1"/>
</dbReference>
<organism evidence="4">
    <name type="scientific">marine sediment metagenome</name>
    <dbReference type="NCBI Taxonomy" id="412755"/>
    <lineage>
        <taxon>unclassified sequences</taxon>
        <taxon>metagenomes</taxon>
        <taxon>ecological metagenomes</taxon>
    </lineage>
</organism>
<comment type="caution">
    <text evidence="4">The sequence shown here is derived from an EMBL/GenBank/DDBJ whole genome shotgun (WGS) entry which is preliminary data.</text>
</comment>
<feature type="non-terminal residue" evidence="4">
    <location>
        <position position="1"/>
    </location>
</feature>
<evidence type="ECO:0000313" key="4">
    <source>
        <dbReference type="EMBL" id="GAH56717.1"/>
    </source>
</evidence>
<dbReference type="AlphaFoldDB" id="X1GHQ1"/>
<feature type="domain" description="Fibronectin type III-like" evidence="3">
    <location>
        <begin position="83"/>
        <end position="152"/>
    </location>
</feature>
<gene>
    <name evidence="4" type="ORF">S03H2_34562</name>
</gene>
<dbReference type="InterPro" id="IPR050288">
    <property type="entry name" value="Cellulose_deg_GH3"/>
</dbReference>
<dbReference type="Gene3D" id="2.60.40.10">
    <property type="entry name" value="Immunoglobulins"/>
    <property type="match status" value="1"/>
</dbReference>
<dbReference type="InterPro" id="IPR013783">
    <property type="entry name" value="Ig-like_fold"/>
</dbReference>
<dbReference type="Gene3D" id="3.40.50.1700">
    <property type="entry name" value="Glycoside hydrolase family 3 C-terminal domain"/>
    <property type="match status" value="1"/>
</dbReference>
<dbReference type="Pfam" id="PF14310">
    <property type="entry name" value="Fn3-like"/>
    <property type="match status" value="1"/>
</dbReference>
<proteinExistence type="inferred from homology"/>
<dbReference type="PANTHER" id="PTHR42715:SF10">
    <property type="entry name" value="BETA-GLUCOSIDASE"/>
    <property type="match status" value="1"/>
</dbReference>
<keyword evidence="2" id="KW-0378">Hydrolase</keyword>
<comment type="similarity">
    <text evidence="1">Belongs to the glycosyl hydrolase 3 family.</text>
</comment>
<dbReference type="InterPro" id="IPR026891">
    <property type="entry name" value="Fn3-like"/>
</dbReference>
<dbReference type="GO" id="GO:0005975">
    <property type="term" value="P:carbohydrate metabolic process"/>
    <property type="evidence" value="ECO:0007669"/>
    <property type="project" value="InterPro"/>
</dbReference>
<dbReference type="PANTHER" id="PTHR42715">
    <property type="entry name" value="BETA-GLUCOSIDASE"/>
    <property type="match status" value="1"/>
</dbReference>
<protein>
    <recommendedName>
        <fullName evidence="3">Fibronectin type III-like domain-containing protein</fullName>
    </recommendedName>
</protein>
<dbReference type="FunFam" id="2.60.40.10:FF:000495">
    <property type="entry name" value="Periplasmic beta-glucosidase"/>
    <property type="match status" value="1"/>
</dbReference>
<evidence type="ECO:0000259" key="3">
    <source>
        <dbReference type="SMART" id="SM01217"/>
    </source>
</evidence>
<sequence length="172" mass="19641">RLPITFPKTTGQLPLYYNHKPTGRSYDYVDLPGEQALFPFGYGLSYTKFEYSNLQINPEKISPQEKVNINLDVKNIGKYKGDEVIQLYIHDTVTTVARPLKELKRSKRITLESEEKKMVNFTITSQDLVFYDINMDLVVERGIFEVMIGSSSGDIRLKGSFEVKGGKKGLCF</sequence>
<evidence type="ECO:0000256" key="2">
    <source>
        <dbReference type="ARBA" id="ARBA00022801"/>
    </source>
</evidence>
<accession>X1GHQ1</accession>
<dbReference type="InterPro" id="IPR036881">
    <property type="entry name" value="Glyco_hydro_3_C_sf"/>
</dbReference>
<reference evidence="4" key="1">
    <citation type="journal article" date="2014" name="Front. Microbiol.">
        <title>High frequency of phylogenetically diverse reductive dehalogenase-homologous genes in deep subseafloor sedimentary metagenomes.</title>
        <authorList>
            <person name="Kawai M."/>
            <person name="Futagami T."/>
            <person name="Toyoda A."/>
            <person name="Takaki Y."/>
            <person name="Nishi S."/>
            <person name="Hori S."/>
            <person name="Arai W."/>
            <person name="Tsubouchi T."/>
            <person name="Morono Y."/>
            <person name="Uchiyama I."/>
            <person name="Ito T."/>
            <person name="Fujiyama A."/>
            <person name="Inagaki F."/>
            <person name="Takami H."/>
        </authorList>
    </citation>
    <scope>NUCLEOTIDE SEQUENCE</scope>
    <source>
        <strain evidence="4">Expedition CK06-06</strain>
    </source>
</reference>
<name>X1GHQ1_9ZZZZ</name>
<dbReference type="GO" id="GO:0004553">
    <property type="term" value="F:hydrolase activity, hydrolyzing O-glycosyl compounds"/>
    <property type="evidence" value="ECO:0007669"/>
    <property type="project" value="InterPro"/>
</dbReference>